<evidence type="ECO:0000259" key="1">
    <source>
        <dbReference type="PROSITE" id="PS50404"/>
    </source>
</evidence>
<organism evidence="2 3">
    <name type="scientific">Ensifer adhaerens</name>
    <name type="common">Sinorhizobium morelense</name>
    <dbReference type="NCBI Taxonomy" id="106592"/>
    <lineage>
        <taxon>Bacteria</taxon>
        <taxon>Pseudomonadati</taxon>
        <taxon>Pseudomonadota</taxon>
        <taxon>Alphaproteobacteria</taxon>
        <taxon>Hyphomicrobiales</taxon>
        <taxon>Rhizobiaceae</taxon>
        <taxon>Sinorhizobium/Ensifer group</taxon>
        <taxon>Ensifer</taxon>
    </lineage>
</organism>
<evidence type="ECO:0000313" key="2">
    <source>
        <dbReference type="EMBL" id="KOF22130.1"/>
    </source>
</evidence>
<keyword evidence="2" id="KW-0808">Transferase</keyword>
<dbReference type="Gene3D" id="1.20.1050.10">
    <property type="match status" value="1"/>
</dbReference>
<dbReference type="CDD" id="cd03205">
    <property type="entry name" value="GST_C_6"/>
    <property type="match status" value="1"/>
</dbReference>
<dbReference type="RefSeq" id="WP_053246953.1">
    <property type="nucleotide sequence ID" value="NZ_LGAP01000001.1"/>
</dbReference>
<dbReference type="PROSITE" id="PS50404">
    <property type="entry name" value="GST_NTER"/>
    <property type="match status" value="1"/>
</dbReference>
<dbReference type="EMBL" id="LGAP01000001">
    <property type="protein sequence ID" value="KOF22130.1"/>
    <property type="molecule type" value="Genomic_DNA"/>
</dbReference>
<feature type="domain" description="GST N-terminal" evidence="1">
    <location>
        <begin position="1"/>
        <end position="78"/>
    </location>
</feature>
<sequence length="196" mass="22337">MKILYSPSSPYSNKVRMAAHYAGLSAESVLTDTNANSPELIGSNPLGKIPTLVTGDGKAIYDSRTIMHFIDRETKGKLYPKNAGKRLDIEIFEALCDGICDSLLAIVYEKRFHPPEKVHQPWIDRQWEKVERSLDHLNENLPKTGAKLHAGHFALAALLRYIELRFSGEWQRGRAKLKNWPAKFEKHFPDYSKFKA</sequence>
<accession>A0A0L8C5H5</accession>
<dbReference type="InterPro" id="IPR004045">
    <property type="entry name" value="Glutathione_S-Trfase_N"/>
</dbReference>
<dbReference type="GO" id="GO:0006559">
    <property type="term" value="P:L-phenylalanine catabolic process"/>
    <property type="evidence" value="ECO:0007669"/>
    <property type="project" value="TreeGrafter"/>
</dbReference>
<dbReference type="OrthoDB" id="9795329at2"/>
<dbReference type="SUPFAM" id="SSF47616">
    <property type="entry name" value="GST C-terminal domain-like"/>
    <property type="match status" value="1"/>
</dbReference>
<dbReference type="PANTHER" id="PTHR42673:SF4">
    <property type="entry name" value="MALEYLACETOACETATE ISOMERASE"/>
    <property type="match status" value="1"/>
</dbReference>
<dbReference type="Pfam" id="PF13410">
    <property type="entry name" value="GST_C_2"/>
    <property type="match status" value="1"/>
</dbReference>
<dbReference type="GO" id="GO:0004364">
    <property type="term" value="F:glutathione transferase activity"/>
    <property type="evidence" value="ECO:0007669"/>
    <property type="project" value="TreeGrafter"/>
</dbReference>
<dbReference type="InterPro" id="IPR036282">
    <property type="entry name" value="Glutathione-S-Trfase_C_sf"/>
</dbReference>
<dbReference type="Proteomes" id="UP000037425">
    <property type="component" value="Unassembled WGS sequence"/>
</dbReference>
<dbReference type="Gene3D" id="3.40.30.10">
    <property type="entry name" value="Glutaredoxin"/>
    <property type="match status" value="1"/>
</dbReference>
<dbReference type="PANTHER" id="PTHR42673">
    <property type="entry name" value="MALEYLACETOACETATE ISOMERASE"/>
    <property type="match status" value="1"/>
</dbReference>
<dbReference type="InterPro" id="IPR036249">
    <property type="entry name" value="Thioredoxin-like_sf"/>
</dbReference>
<dbReference type="SUPFAM" id="SSF52833">
    <property type="entry name" value="Thioredoxin-like"/>
    <property type="match status" value="1"/>
</dbReference>
<reference evidence="3" key="1">
    <citation type="submission" date="2015-07" db="EMBL/GenBank/DDBJ databases">
        <title>Whole genome sequence of an Ensifer adhaerens strain isolated from a cave pool in the Wind Cave National Park.</title>
        <authorList>
            <person name="Eng W.W.H."/>
            <person name="Gan H.M."/>
            <person name="Barton H.A."/>
            <person name="Savka M.A."/>
        </authorList>
    </citation>
    <scope>NUCLEOTIDE SEQUENCE [LARGE SCALE GENOMIC DNA]</scope>
    <source>
        <strain evidence="3">SD006</strain>
    </source>
</reference>
<comment type="caution">
    <text evidence="2">The sequence shown here is derived from an EMBL/GenBank/DDBJ whole genome shotgun (WGS) entry which is preliminary data.</text>
</comment>
<gene>
    <name evidence="2" type="ORF">AC244_00755</name>
</gene>
<dbReference type="CDD" id="cd03049">
    <property type="entry name" value="GST_N_3"/>
    <property type="match status" value="1"/>
</dbReference>
<name>A0A0L8C5H5_ENSAD</name>
<protein>
    <submittedName>
        <fullName evidence="2">Glutathione S-transferase</fullName>
    </submittedName>
</protein>
<dbReference type="GO" id="GO:0016034">
    <property type="term" value="F:maleylacetoacetate isomerase activity"/>
    <property type="evidence" value="ECO:0007669"/>
    <property type="project" value="TreeGrafter"/>
</dbReference>
<dbReference type="PATRIC" id="fig|106592.7.peg.166"/>
<dbReference type="AlphaFoldDB" id="A0A0L8C5H5"/>
<proteinExistence type="predicted"/>
<dbReference type="GO" id="GO:0006749">
    <property type="term" value="P:glutathione metabolic process"/>
    <property type="evidence" value="ECO:0007669"/>
    <property type="project" value="TreeGrafter"/>
</dbReference>
<dbReference type="Pfam" id="PF13409">
    <property type="entry name" value="GST_N_2"/>
    <property type="match status" value="1"/>
</dbReference>
<evidence type="ECO:0000313" key="3">
    <source>
        <dbReference type="Proteomes" id="UP000037425"/>
    </source>
</evidence>